<feature type="region of interest" description="Disordered" evidence="1">
    <location>
        <begin position="1"/>
        <end position="101"/>
    </location>
</feature>
<keyword evidence="3" id="KW-1185">Reference proteome</keyword>
<feature type="compositionally biased region" description="Basic residues" evidence="1">
    <location>
        <begin position="494"/>
        <end position="504"/>
    </location>
</feature>
<feature type="compositionally biased region" description="Acidic residues" evidence="1">
    <location>
        <begin position="184"/>
        <end position="197"/>
    </location>
</feature>
<sequence>MSSEEEPQQLGPPSGPEATIPSHTSESAEEGLSSDAESLRTAEEGPSSQADDLETSSEAFPELDNPLVVPTAAEDKTDIVPPQDPDHLIQPDASEPAADTTTVMIHDNAPAIPIAEFANENEPPKPEVTKDASETFSFSLLPPPPAVTTITADDSDDFDDFDDFAAPAPAPVAAPVSEVHVPPDQDDEDDDFGDFDDFGPPPESAPPPPAPAPAPLAQPPSISLEPETPGDADEESRIEILLQSITTSHPLISELTQYLANAFPASPLPDTRLNTKPVDSILGEVESSQPSDSKQPDAKNVKLIVPNIAYSETDWYKLYQKLSADTIYAESGTTKFTWRRSLIRKAYLKSLDVAIDVDEMFKQPQTPSVLPANPLSTTSHPTADTQPSARSTQSGAGSNENEKESDLEEAKRLCDITEDEMRRKTISELQQLIQSLQTSQQRMQEQANEWLDAKERLIMDAEMHNKMIASLVQYAQQQQVGPKAGARGKSPVTKGKKVTTPGRR</sequence>
<dbReference type="InterPro" id="IPR031355">
    <property type="entry name" value="YBL010C/LAA2-like"/>
</dbReference>
<dbReference type="PANTHER" id="PTHR38698">
    <property type="entry name" value="EXPRESSED PROTEIN"/>
    <property type="match status" value="1"/>
</dbReference>
<feature type="region of interest" description="Disordered" evidence="1">
    <location>
        <begin position="365"/>
        <end position="409"/>
    </location>
</feature>
<gene>
    <name evidence="2" type="ORF">HK097_011057</name>
</gene>
<feature type="compositionally biased region" description="Low complexity" evidence="1">
    <location>
        <begin position="164"/>
        <end position="177"/>
    </location>
</feature>
<proteinExistence type="predicted"/>
<organism evidence="2 3">
    <name type="scientific">Rhizophlyctis rosea</name>
    <dbReference type="NCBI Taxonomy" id="64517"/>
    <lineage>
        <taxon>Eukaryota</taxon>
        <taxon>Fungi</taxon>
        <taxon>Fungi incertae sedis</taxon>
        <taxon>Chytridiomycota</taxon>
        <taxon>Chytridiomycota incertae sedis</taxon>
        <taxon>Chytridiomycetes</taxon>
        <taxon>Rhizophlyctidales</taxon>
        <taxon>Rhizophlyctidaceae</taxon>
        <taxon>Rhizophlyctis</taxon>
    </lineage>
</organism>
<feature type="compositionally biased region" description="Basic and acidic residues" evidence="1">
    <location>
        <begin position="400"/>
        <end position="409"/>
    </location>
</feature>
<feature type="compositionally biased region" description="Polar residues" evidence="1">
    <location>
        <begin position="365"/>
        <end position="399"/>
    </location>
</feature>
<feature type="compositionally biased region" description="Basic and acidic residues" evidence="1">
    <location>
        <begin position="122"/>
        <end position="133"/>
    </location>
</feature>
<evidence type="ECO:0000313" key="3">
    <source>
        <dbReference type="Proteomes" id="UP001212841"/>
    </source>
</evidence>
<feature type="region of interest" description="Disordered" evidence="1">
    <location>
        <begin position="477"/>
        <end position="504"/>
    </location>
</feature>
<dbReference type="PANTHER" id="PTHR38698:SF1">
    <property type="entry name" value="FUNGAL PROTEIN"/>
    <property type="match status" value="1"/>
</dbReference>
<comment type="caution">
    <text evidence="2">The sequence shown here is derived from an EMBL/GenBank/DDBJ whole genome shotgun (WGS) entry which is preliminary data.</text>
</comment>
<feature type="compositionally biased region" description="Acidic residues" evidence="1">
    <location>
        <begin position="153"/>
        <end position="163"/>
    </location>
</feature>
<feature type="region of interest" description="Disordered" evidence="1">
    <location>
        <begin position="119"/>
        <end position="234"/>
    </location>
</feature>
<feature type="compositionally biased region" description="Basic and acidic residues" evidence="1">
    <location>
        <begin position="73"/>
        <end position="89"/>
    </location>
</feature>
<dbReference type="EMBL" id="JADGJD010000088">
    <property type="protein sequence ID" value="KAJ3055256.1"/>
    <property type="molecule type" value="Genomic_DNA"/>
</dbReference>
<dbReference type="Pfam" id="PF17104">
    <property type="entry name" value="YBL010C_LAA2"/>
    <property type="match status" value="1"/>
</dbReference>
<dbReference type="Proteomes" id="UP001212841">
    <property type="component" value="Unassembled WGS sequence"/>
</dbReference>
<protein>
    <submittedName>
        <fullName evidence="2">Uncharacterized protein</fullName>
    </submittedName>
</protein>
<feature type="compositionally biased region" description="Pro residues" evidence="1">
    <location>
        <begin position="199"/>
        <end position="218"/>
    </location>
</feature>
<dbReference type="AlphaFoldDB" id="A0AAD5X7A6"/>
<reference evidence="2" key="1">
    <citation type="submission" date="2020-05" db="EMBL/GenBank/DDBJ databases">
        <title>Phylogenomic resolution of chytrid fungi.</title>
        <authorList>
            <person name="Stajich J.E."/>
            <person name="Amses K."/>
            <person name="Simmons R."/>
            <person name="Seto K."/>
            <person name="Myers J."/>
            <person name="Bonds A."/>
            <person name="Quandt C.A."/>
            <person name="Barry K."/>
            <person name="Liu P."/>
            <person name="Grigoriev I."/>
            <person name="Longcore J.E."/>
            <person name="James T.Y."/>
        </authorList>
    </citation>
    <scope>NUCLEOTIDE SEQUENCE</scope>
    <source>
        <strain evidence="2">JEL0318</strain>
    </source>
</reference>
<accession>A0AAD5X7A6</accession>
<evidence type="ECO:0000313" key="2">
    <source>
        <dbReference type="EMBL" id="KAJ3055256.1"/>
    </source>
</evidence>
<name>A0AAD5X7A6_9FUNG</name>
<evidence type="ECO:0000256" key="1">
    <source>
        <dbReference type="SAM" id="MobiDB-lite"/>
    </source>
</evidence>